<dbReference type="PROSITE" id="PS50006">
    <property type="entry name" value="FHA_DOMAIN"/>
    <property type="match status" value="1"/>
</dbReference>
<dbReference type="PROSITE" id="PS50056">
    <property type="entry name" value="TYR_PHOSPHATASE_2"/>
    <property type="match status" value="1"/>
</dbReference>
<keyword evidence="4" id="KW-0808">Transferase</keyword>
<organism evidence="18 19">
    <name type="scientific">Chlorella sorokiniana</name>
    <name type="common">Freshwater green alga</name>
    <dbReference type="NCBI Taxonomy" id="3076"/>
    <lineage>
        <taxon>Eukaryota</taxon>
        <taxon>Viridiplantae</taxon>
        <taxon>Chlorophyta</taxon>
        <taxon>core chlorophytes</taxon>
        <taxon>Trebouxiophyceae</taxon>
        <taxon>Chlorellales</taxon>
        <taxon>Chlorellaceae</taxon>
        <taxon>Chlorella clade</taxon>
        <taxon>Chlorella</taxon>
    </lineage>
</organism>
<dbReference type="Pfam" id="PF00560">
    <property type="entry name" value="LRR_1"/>
    <property type="match status" value="1"/>
</dbReference>
<evidence type="ECO:0000256" key="11">
    <source>
        <dbReference type="PROSITE-ProRule" id="PRU10141"/>
    </source>
</evidence>
<feature type="domain" description="FHA" evidence="13">
    <location>
        <begin position="339"/>
        <end position="389"/>
    </location>
</feature>
<reference evidence="18 19" key="1">
    <citation type="journal article" date="2018" name="Plant J.">
        <title>Genome sequences of Chlorella sorokiniana UTEX 1602 and Micractinium conductrix SAG 241.80: implications to maltose excretion by a green alga.</title>
        <authorList>
            <person name="Arriola M.B."/>
            <person name="Velmurugan N."/>
            <person name="Zhang Y."/>
            <person name="Plunkett M.H."/>
            <person name="Hondzo H."/>
            <person name="Barney B.M."/>
        </authorList>
    </citation>
    <scope>NUCLEOTIDE SEQUENCE [LARGE SCALE GENOMIC DNA]</scope>
    <source>
        <strain evidence="19">UTEX 1602</strain>
    </source>
</reference>
<feature type="region of interest" description="Disordered" evidence="12">
    <location>
        <begin position="819"/>
        <end position="857"/>
    </location>
</feature>
<dbReference type="SUPFAM" id="SSF56112">
    <property type="entry name" value="Protein kinase-like (PK-like)"/>
    <property type="match status" value="1"/>
</dbReference>
<feature type="domain" description="Rhodanese" evidence="17">
    <location>
        <begin position="20"/>
        <end position="124"/>
    </location>
</feature>
<dbReference type="SUPFAM" id="SSF52799">
    <property type="entry name" value="(Phosphotyrosine protein) phosphatases II"/>
    <property type="match status" value="1"/>
</dbReference>
<dbReference type="PANTHER" id="PTHR44329:SF298">
    <property type="entry name" value="MIXED LINEAGE KINASE DOMAIN-LIKE PROTEIN"/>
    <property type="match status" value="1"/>
</dbReference>
<dbReference type="InterPro" id="IPR016130">
    <property type="entry name" value="Tyr_Pase_AS"/>
</dbReference>
<evidence type="ECO:0000256" key="2">
    <source>
        <dbReference type="ARBA" id="ARBA00013064"/>
    </source>
</evidence>
<evidence type="ECO:0000259" key="16">
    <source>
        <dbReference type="PROSITE" id="PS50056"/>
    </source>
</evidence>
<dbReference type="InterPro" id="IPR001611">
    <property type="entry name" value="Leu-rich_rpt"/>
</dbReference>
<dbReference type="STRING" id="3076.A0A2P6TCW2"/>
<dbReference type="AlphaFoldDB" id="A0A2P6TCW2"/>
<dbReference type="EMBL" id="LHPG02000023">
    <property type="protein sequence ID" value="PRW20479.1"/>
    <property type="molecule type" value="Genomic_DNA"/>
</dbReference>
<evidence type="ECO:0000256" key="8">
    <source>
        <dbReference type="ARBA" id="ARBA00022801"/>
    </source>
</evidence>
<dbReference type="OrthoDB" id="10252009at2759"/>
<dbReference type="Gene3D" id="3.30.200.20">
    <property type="entry name" value="Phosphorylase Kinase, domain 1"/>
    <property type="match status" value="1"/>
</dbReference>
<dbReference type="PROSITE" id="PS00107">
    <property type="entry name" value="PROTEIN_KINASE_ATP"/>
    <property type="match status" value="1"/>
</dbReference>
<feature type="domain" description="Tyrosine specific protein phosphatases" evidence="16">
    <location>
        <begin position="204"/>
        <end position="258"/>
    </location>
</feature>
<dbReference type="InterPro" id="IPR000719">
    <property type="entry name" value="Prot_kinase_dom"/>
</dbReference>
<dbReference type="InterPro" id="IPR029021">
    <property type="entry name" value="Prot-tyrosine_phosphatase-like"/>
</dbReference>
<evidence type="ECO:0000256" key="9">
    <source>
        <dbReference type="ARBA" id="ARBA00022840"/>
    </source>
</evidence>
<dbReference type="InterPro" id="IPR000253">
    <property type="entry name" value="FHA_dom"/>
</dbReference>
<keyword evidence="5" id="KW-0677">Repeat</keyword>
<dbReference type="PROSITE" id="PS00108">
    <property type="entry name" value="PROTEIN_KINASE_ST"/>
    <property type="match status" value="1"/>
</dbReference>
<evidence type="ECO:0000256" key="5">
    <source>
        <dbReference type="ARBA" id="ARBA00022737"/>
    </source>
</evidence>
<feature type="compositionally biased region" description="Low complexity" evidence="12">
    <location>
        <begin position="721"/>
        <end position="742"/>
    </location>
</feature>
<dbReference type="PROSITE" id="PS50206">
    <property type="entry name" value="RHODANESE_3"/>
    <property type="match status" value="1"/>
</dbReference>
<dbReference type="Pfam" id="PF00498">
    <property type="entry name" value="FHA"/>
    <property type="match status" value="1"/>
</dbReference>
<dbReference type="SMART" id="SM00240">
    <property type="entry name" value="FHA"/>
    <property type="match status" value="1"/>
</dbReference>
<dbReference type="SUPFAM" id="SSF49879">
    <property type="entry name" value="SMAD/FHA domain"/>
    <property type="match status" value="1"/>
</dbReference>
<evidence type="ECO:0000256" key="4">
    <source>
        <dbReference type="ARBA" id="ARBA00022679"/>
    </source>
</evidence>
<feature type="domain" description="Tyrosine-protein phosphatase" evidence="15">
    <location>
        <begin position="137"/>
        <end position="280"/>
    </location>
</feature>
<evidence type="ECO:0000313" key="18">
    <source>
        <dbReference type="EMBL" id="PRW20479.1"/>
    </source>
</evidence>
<dbReference type="SMART" id="SM00220">
    <property type="entry name" value="S_TKc"/>
    <property type="match status" value="1"/>
</dbReference>
<accession>A0A2P6TCW2</accession>
<dbReference type="PROSITE" id="PS50011">
    <property type="entry name" value="PROTEIN_KINASE_DOM"/>
    <property type="match status" value="1"/>
</dbReference>
<dbReference type="SMART" id="SM00195">
    <property type="entry name" value="DSPc"/>
    <property type="match status" value="1"/>
</dbReference>
<dbReference type="GO" id="GO:0005930">
    <property type="term" value="C:axoneme"/>
    <property type="evidence" value="ECO:0007669"/>
    <property type="project" value="UniProtKB-SubCell"/>
</dbReference>
<dbReference type="Proteomes" id="UP000239899">
    <property type="component" value="Unassembled WGS sequence"/>
</dbReference>
<evidence type="ECO:0000313" key="19">
    <source>
        <dbReference type="Proteomes" id="UP000239899"/>
    </source>
</evidence>
<dbReference type="Gene3D" id="1.10.510.10">
    <property type="entry name" value="Transferase(Phosphotransferase) domain 1"/>
    <property type="match status" value="1"/>
</dbReference>
<dbReference type="Pfam" id="PF00581">
    <property type="entry name" value="Rhodanese"/>
    <property type="match status" value="1"/>
</dbReference>
<dbReference type="InterPro" id="IPR008984">
    <property type="entry name" value="SMAD_FHA_dom_sf"/>
</dbReference>
<proteinExistence type="predicted"/>
<evidence type="ECO:0000259" key="17">
    <source>
        <dbReference type="PROSITE" id="PS50206"/>
    </source>
</evidence>
<keyword evidence="8" id="KW-0378">Hydrolase</keyword>
<dbReference type="Pfam" id="PF00069">
    <property type="entry name" value="Pkinase"/>
    <property type="match status" value="1"/>
</dbReference>
<feature type="binding site" evidence="11">
    <location>
        <position position="805"/>
    </location>
    <ligand>
        <name>ATP</name>
        <dbReference type="ChEBI" id="CHEBI:30616"/>
    </ligand>
</feature>
<feature type="compositionally biased region" description="Low complexity" evidence="12">
    <location>
        <begin position="828"/>
        <end position="847"/>
    </location>
</feature>
<dbReference type="InterPro" id="IPR032675">
    <property type="entry name" value="LRR_dom_sf"/>
</dbReference>
<dbReference type="InterPro" id="IPR000387">
    <property type="entry name" value="Tyr_Pase_dom"/>
</dbReference>
<dbReference type="PROSITE" id="PS00383">
    <property type="entry name" value="TYR_PHOSPHATASE_1"/>
    <property type="match status" value="1"/>
</dbReference>
<dbReference type="SUPFAM" id="SSF52821">
    <property type="entry name" value="Rhodanese/Cell cycle control phosphatase"/>
    <property type="match status" value="1"/>
</dbReference>
<dbReference type="InterPro" id="IPR051681">
    <property type="entry name" value="Ser/Thr_Kinases-Pseudokinases"/>
</dbReference>
<dbReference type="InterPro" id="IPR017441">
    <property type="entry name" value="Protein_kinase_ATP_BS"/>
</dbReference>
<evidence type="ECO:0000259" key="15">
    <source>
        <dbReference type="PROSITE" id="PS50054"/>
    </source>
</evidence>
<dbReference type="GO" id="GO:0004674">
    <property type="term" value="F:protein serine/threonine kinase activity"/>
    <property type="evidence" value="ECO:0007669"/>
    <property type="project" value="TreeGrafter"/>
</dbReference>
<keyword evidence="19" id="KW-1185">Reference proteome</keyword>
<dbReference type="PROSITE" id="PS50054">
    <property type="entry name" value="TYR_PHOSPHATASE_DUAL"/>
    <property type="match status" value="1"/>
</dbReference>
<dbReference type="InterPro" id="IPR000340">
    <property type="entry name" value="Dual-sp_phosphatase_cat-dom"/>
</dbReference>
<evidence type="ECO:0000256" key="7">
    <source>
        <dbReference type="ARBA" id="ARBA00022777"/>
    </source>
</evidence>
<dbReference type="GO" id="GO:0005524">
    <property type="term" value="F:ATP binding"/>
    <property type="evidence" value="ECO:0007669"/>
    <property type="project" value="UniProtKB-UniRule"/>
</dbReference>
<dbReference type="SUPFAM" id="SSF52058">
    <property type="entry name" value="L domain-like"/>
    <property type="match status" value="1"/>
</dbReference>
<name>A0A2P6TCW2_CHLSO</name>
<evidence type="ECO:0000256" key="6">
    <source>
        <dbReference type="ARBA" id="ARBA00022741"/>
    </source>
</evidence>
<evidence type="ECO:0000256" key="10">
    <source>
        <dbReference type="ARBA" id="ARBA00022912"/>
    </source>
</evidence>
<dbReference type="EC" id="3.1.3.48" evidence="2"/>
<dbReference type="Gene3D" id="3.40.250.10">
    <property type="entry name" value="Rhodanese-like domain"/>
    <property type="match status" value="1"/>
</dbReference>
<dbReference type="PANTHER" id="PTHR44329">
    <property type="entry name" value="SERINE/THREONINE-PROTEIN KINASE TNNI3K-RELATED"/>
    <property type="match status" value="1"/>
</dbReference>
<keyword evidence="9 11" id="KW-0067">ATP-binding</keyword>
<keyword evidence="3" id="KW-0433">Leucine-rich repeat</keyword>
<dbReference type="GO" id="GO:0004725">
    <property type="term" value="F:protein tyrosine phosphatase activity"/>
    <property type="evidence" value="ECO:0007669"/>
    <property type="project" value="UniProtKB-EC"/>
</dbReference>
<dbReference type="InterPro" id="IPR008271">
    <property type="entry name" value="Ser/Thr_kinase_AS"/>
</dbReference>
<feature type="region of interest" description="Disordered" evidence="12">
    <location>
        <begin position="712"/>
        <end position="754"/>
    </location>
</feature>
<keyword evidence="7 18" id="KW-0418">Kinase</keyword>
<comment type="caution">
    <text evidence="18">The sequence shown here is derived from an EMBL/GenBank/DDBJ whole genome shotgun (WGS) entry which is preliminary data.</text>
</comment>
<dbReference type="CDD" id="cd14498">
    <property type="entry name" value="DSP"/>
    <property type="match status" value="1"/>
</dbReference>
<evidence type="ECO:0000259" key="14">
    <source>
        <dbReference type="PROSITE" id="PS50011"/>
    </source>
</evidence>
<keyword evidence="10" id="KW-0904">Protein phosphatase</keyword>
<dbReference type="InterPro" id="IPR001763">
    <property type="entry name" value="Rhodanese-like_dom"/>
</dbReference>
<dbReference type="InterPro" id="IPR011009">
    <property type="entry name" value="Kinase-like_dom_sf"/>
</dbReference>
<evidence type="ECO:0000256" key="12">
    <source>
        <dbReference type="SAM" id="MobiDB-lite"/>
    </source>
</evidence>
<gene>
    <name evidence="18" type="ORF">C2E21_8903</name>
</gene>
<keyword evidence="6 11" id="KW-0547">Nucleotide-binding</keyword>
<dbReference type="InterPro" id="IPR036873">
    <property type="entry name" value="Rhodanese-like_dom_sf"/>
</dbReference>
<dbReference type="Pfam" id="PF00782">
    <property type="entry name" value="DSPc"/>
    <property type="match status" value="1"/>
</dbReference>
<dbReference type="InterPro" id="IPR020422">
    <property type="entry name" value="TYR_PHOSPHATASE_DUAL_dom"/>
</dbReference>
<dbReference type="Gene3D" id="2.60.200.20">
    <property type="match status" value="1"/>
</dbReference>
<comment type="subcellular location">
    <subcellularLocation>
        <location evidence="1">Cytoplasm</location>
        <location evidence="1">Cytoskeleton</location>
        <location evidence="1">Cilium axoneme</location>
    </subcellularLocation>
</comment>
<dbReference type="Gene3D" id="3.90.190.10">
    <property type="entry name" value="Protein tyrosine phosphatase superfamily"/>
    <property type="match status" value="1"/>
</dbReference>
<sequence length="1108" mass="118304">MEVKTITADAIFRVFTACPTDPRTLILDVRDRKHFERAPGHVAGAYCIRLSSNGAVLLDYSKREDLKWAADCWWDRDVIVYGDAGLKKDHPVVAFLSQDKHVRSLSIYREGLEAFHKAYPFLVTTSVKAGAASSRRYPSQLAPLLYLGDWSHAEAVDRHAELGIKAILTIHNHPDNLKLPPGRYTHKQIEMADVDTADIGPQLAPAYEFIETAMAGKKAVLVHCGAGVSRSAALCIAYFMRKNRWSAQAALDFVKSRRSLVAPNDGFWRALCGLEAGLGITERSNIDAFKGFHGADAAAAEASPEETAASTSGAVLEVIREAKPVGHYVLELQRVAQEALVGRLPTCDIPLEHLSVSRAHAQLTTDGAGNLFLTDLGSAHGTNLDRVWIKPKVPKQLKVGSVLKFGASVREYKVTKLPHRLQGWEPVATPAGGRSSAGGGGPCGWSFVECDNGGHVIKLEMSRAALWELSACSKGGQPYTEGQTQCQVQLQAPLAALTQLLSQLPALRELTLSGLGLTGSLPPQWPTALPALLLLDLSGNALTGGLPGTWIAPGAWQALNSMDLSHNPLGGTLPSILPAGLNETAARAAVQGWMDGTQPAGLLLPPPPLRKLLMSDCQLRGSLPWDWALLEGLMLLWLDNNRLSGTMTNTWGSINAGAEHVEDLNLWSEGVSIRVQGNQLHGRVACCARKMMVQPGNEELCLDEGAVHQAQQPGSTAETCSSAKLPSSSPGSGSQSTGAAGSLDGSGERLGPRSSWRLHSRSLQLQADDFQILLTKAGRPDLLGAGAFSKVYRGLLYSSQPVAIKVLAPAAACRLLDPSPDASATPAGVSSSGGSQEGRQQQGLGQDQRQHQHKQHERRMWREVELLRQCRHPNLVQLLGVYVSPGGTGGAPAQQQRRLMIVTELLEGGSLAGRLGDPELRWYRCGGHVALDTARALAFLHQLGIAHRDVKSANILLTTKDLASFQQQGSASNKVVPAELGSRGGGPETFDAPLAKLGDVGMARTLDQASISLAGGGTILYAAPEQLANSAPGLAADMYSLGWVIHEIATGERLWRRGEGRPLRAPHDCPEAIVQLVERCLQVDPGARPTAAEAVEVIAANLAAALPP</sequence>
<evidence type="ECO:0000259" key="13">
    <source>
        <dbReference type="PROSITE" id="PS50006"/>
    </source>
</evidence>
<evidence type="ECO:0000256" key="1">
    <source>
        <dbReference type="ARBA" id="ARBA00004430"/>
    </source>
</evidence>
<dbReference type="Gene3D" id="3.80.10.10">
    <property type="entry name" value="Ribonuclease Inhibitor"/>
    <property type="match status" value="2"/>
</dbReference>
<protein>
    <recommendedName>
        <fullName evidence="2">protein-tyrosine-phosphatase</fullName>
        <ecNumber evidence="2">3.1.3.48</ecNumber>
    </recommendedName>
</protein>
<evidence type="ECO:0000256" key="3">
    <source>
        <dbReference type="ARBA" id="ARBA00022614"/>
    </source>
</evidence>
<feature type="domain" description="Protein kinase" evidence="14">
    <location>
        <begin position="777"/>
        <end position="1102"/>
    </location>
</feature>